<dbReference type="PANTHER" id="PTHR37301:SF1">
    <property type="entry name" value="DNA-BINDING PROTEIN"/>
    <property type="match status" value="1"/>
</dbReference>
<evidence type="ECO:0000259" key="2">
    <source>
        <dbReference type="PROSITE" id="PS50943"/>
    </source>
</evidence>
<dbReference type="InterPro" id="IPR010982">
    <property type="entry name" value="Lambda_DNA-bd_dom_sf"/>
</dbReference>
<reference evidence="3 4" key="1">
    <citation type="submission" date="2018-08" db="EMBL/GenBank/DDBJ databases">
        <title>A genome reference for cultivated species of the human gut microbiota.</title>
        <authorList>
            <person name="Zou Y."/>
            <person name="Xue W."/>
            <person name="Luo G."/>
        </authorList>
    </citation>
    <scope>NUCLEOTIDE SEQUENCE [LARGE SCALE GENOMIC DNA]</scope>
    <source>
        <strain evidence="3 4">TF08-11</strain>
    </source>
</reference>
<dbReference type="RefSeq" id="WP_117445229.1">
    <property type="nucleotide sequence ID" value="NZ_QUSK01000001.1"/>
</dbReference>
<dbReference type="InterPro" id="IPR001387">
    <property type="entry name" value="Cro/C1-type_HTH"/>
</dbReference>
<dbReference type="Proteomes" id="UP000260721">
    <property type="component" value="Unassembled WGS sequence"/>
</dbReference>
<dbReference type="Gene3D" id="1.10.260.40">
    <property type="entry name" value="lambda repressor-like DNA-binding domains"/>
    <property type="match status" value="1"/>
</dbReference>
<feature type="region of interest" description="Disordered" evidence="1">
    <location>
        <begin position="73"/>
        <end position="93"/>
    </location>
</feature>
<dbReference type="SUPFAM" id="SSF47413">
    <property type="entry name" value="lambda repressor-like DNA-binding domains"/>
    <property type="match status" value="1"/>
</dbReference>
<accession>A0A3E3E9T7</accession>
<dbReference type="Pfam" id="PF13443">
    <property type="entry name" value="HTH_26"/>
    <property type="match status" value="1"/>
</dbReference>
<gene>
    <name evidence="3" type="ORF">DXC78_00615</name>
</gene>
<dbReference type="EMBL" id="QUSK01000001">
    <property type="protein sequence ID" value="RGD78371.1"/>
    <property type="molecule type" value="Genomic_DNA"/>
</dbReference>
<evidence type="ECO:0000313" key="3">
    <source>
        <dbReference type="EMBL" id="RGD78371.1"/>
    </source>
</evidence>
<evidence type="ECO:0000256" key="1">
    <source>
        <dbReference type="SAM" id="MobiDB-lite"/>
    </source>
</evidence>
<organism evidence="3 4">
    <name type="scientific">Faecalicoccus pleomorphus</name>
    <dbReference type="NCBI Taxonomy" id="1323"/>
    <lineage>
        <taxon>Bacteria</taxon>
        <taxon>Bacillati</taxon>
        <taxon>Bacillota</taxon>
        <taxon>Erysipelotrichia</taxon>
        <taxon>Erysipelotrichales</taxon>
        <taxon>Erysipelotrichaceae</taxon>
        <taxon>Faecalicoccus</taxon>
    </lineage>
</organism>
<dbReference type="PROSITE" id="PS50943">
    <property type="entry name" value="HTH_CROC1"/>
    <property type="match status" value="1"/>
</dbReference>
<dbReference type="GO" id="GO:0003677">
    <property type="term" value="F:DNA binding"/>
    <property type="evidence" value="ECO:0007669"/>
    <property type="project" value="InterPro"/>
</dbReference>
<dbReference type="SMART" id="SM00530">
    <property type="entry name" value="HTH_XRE"/>
    <property type="match status" value="1"/>
</dbReference>
<evidence type="ECO:0000313" key="4">
    <source>
        <dbReference type="Proteomes" id="UP000260721"/>
    </source>
</evidence>
<feature type="domain" description="HTH cro/C1-type" evidence="2">
    <location>
        <begin position="8"/>
        <end position="61"/>
    </location>
</feature>
<dbReference type="AlphaFoldDB" id="A0A3E3E9T7"/>
<feature type="compositionally biased region" description="Basic and acidic residues" evidence="1">
    <location>
        <begin position="73"/>
        <end position="83"/>
    </location>
</feature>
<proteinExistence type="predicted"/>
<comment type="caution">
    <text evidence="3">The sequence shown here is derived from an EMBL/GenBank/DDBJ whole genome shotgun (WGS) entry which is preliminary data.</text>
</comment>
<dbReference type="PANTHER" id="PTHR37301">
    <property type="entry name" value="DNA-BINDING PROTEIN-RELATED"/>
    <property type="match status" value="1"/>
</dbReference>
<dbReference type="CDD" id="cd00093">
    <property type="entry name" value="HTH_XRE"/>
    <property type="match status" value="1"/>
</dbReference>
<name>A0A3E3E9T7_9FIRM</name>
<protein>
    <submittedName>
        <fullName evidence="3">XRE family transcriptional regulator</fullName>
    </submittedName>
</protein>
<sequence length="93" mass="10895">MAVSYKKLWKLLIDKDMKMKELEEQAKVSHYTVSKMYRGENVTIDILERICKTLDCSLDDIVEFVPDEKKQISPAEKAEESLHYESATMKHKN</sequence>